<keyword evidence="1" id="KW-0175">Coiled coil</keyword>
<feature type="compositionally biased region" description="Low complexity" evidence="2">
    <location>
        <begin position="166"/>
        <end position="175"/>
    </location>
</feature>
<comment type="caution">
    <text evidence="3">The sequence shown here is derived from an EMBL/GenBank/DDBJ whole genome shotgun (WGS) entry which is preliminary data.</text>
</comment>
<accession>A0A8X7CRE4</accession>
<feature type="region of interest" description="Disordered" evidence="2">
    <location>
        <begin position="166"/>
        <end position="236"/>
    </location>
</feature>
<feature type="compositionally biased region" description="Basic and acidic residues" evidence="2">
    <location>
        <begin position="1"/>
        <end position="15"/>
    </location>
</feature>
<gene>
    <name evidence="3" type="ORF">TNIN_444771</name>
</gene>
<feature type="coiled-coil region" evidence="1">
    <location>
        <begin position="113"/>
        <end position="140"/>
    </location>
</feature>
<feature type="compositionally biased region" description="Acidic residues" evidence="2">
    <location>
        <begin position="25"/>
        <end position="51"/>
    </location>
</feature>
<proteinExistence type="predicted"/>
<reference evidence="3" key="1">
    <citation type="submission" date="2020-08" db="EMBL/GenBank/DDBJ databases">
        <title>Multicomponent nature underlies the extraordinary mechanical properties of spider dragline silk.</title>
        <authorList>
            <person name="Kono N."/>
            <person name="Nakamura H."/>
            <person name="Mori M."/>
            <person name="Yoshida Y."/>
            <person name="Ohtoshi R."/>
            <person name="Malay A.D."/>
            <person name="Moran D.A.P."/>
            <person name="Tomita M."/>
            <person name="Numata K."/>
            <person name="Arakawa K."/>
        </authorList>
    </citation>
    <scope>NUCLEOTIDE SEQUENCE</scope>
</reference>
<protein>
    <submittedName>
        <fullName evidence="3">Uncharacterized protein</fullName>
    </submittedName>
</protein>
<feature type="compositionally biased region" description="Polar residues" evidence="2">
    <location>
        <begin position="187"/>
        <end position="196"/>
    </location>
</feature>
<feature type="region of interest" description="Disordered" evidence="2">
    <location>
        <begin position="1"/>
        <end position="51"/>
    </location>
</feature>
<name>A0A8X7CRE4_9ARAC</name>
<organism evidence="3 4">
    <name type="scientific">Trichonephila inaurata madagascariensis</name>
    <dbReference type="NCBI Taxonomy" id="2747483"/>
    <lineage>
        <taxon>Eukaryota</taxon>
        <taxon>Metazoa</taxon>
        <taxon>Ecdysozoa</taxon>
        <taxon>Arthropoda</taxon>
        <taxon>Chelicerata</taxon>
        <taxon>Arachnida</taxon>
        <taxon>Araneae</taxon>
        <taxon>Araneomorphae</taxon>
        <taxon>Entelegynae</taxon>
        <taxon>Araneoidea</taxon>
        <taxon>Nephilidae</taxon>
        <taxon>Trichonephila</taxon>
        <taxon>Trichonephila inaurata</taxon>
    </lineage>
</organism>
<evidence type="ECO:0000313" key="4">
    <source>
        <dbReference type="Proteomes" id="UP000886998"/>
    </source>
</evidence>
<dbReference type="EMBL" id="BMAV01022741">
    <property type="protein sequence ID" value="GFY77961.1"/>
    <property type="molecule type" value="Genomic_DNA"/>
</dbReference>
<dbReference type="Proteomes" id="UP000886998">
    <property type="component" value="Unassembled WGS sequence"/>
</dbReference>
<feature type="compositionally biased region" description="Acidic residues" evidence="2">
    <location>
        <begin position="225"/>
        <end position="236"/>
    </location>
</feature>
<evidence type="ECO:0000256" key="2">
    <source>
        <dbReference type="SAM" id="MobiDB-lite"/>
    </source>
</evidence>
<keyword evidence="4" id="KW-1185">Reference proteome</keyword>
<evidence type="ECO:0000313" key="3">
    <source>
        <dbReference type="EMBL" id="GFY77961.1"/>
    </source>
</evidence>
<evidence type="ECO:0000256" key="1">
    <source>
        <dbReference type="SAM" id="Coils"/>
    </source>
</evidence>
<dbReference type="AlphaFoldDB" id="A0A8X7CRE4"/>
<sequence length="236" mass="26263">MENSENKSNTEHAALEDQEAANMNEDQEAANVEDPEAANMNEDEDLEAANVEDPEAANVENHIHNLLAGMNPNLDDLDDDESVDEMIMLMDGNALLYENGHDVSMQNDSTMPALQITGEVNDLIQQLEQQENELLIIQNVQEPPLPNEPLVTEVAVPIVPPVVEEPVTNNPPVEEFPAQNEPVEETIVQSGSASDQSVEDKVLFGEKSEKEQIRTRPVRRRFVLDDDDEDVKETSQ</sequence>
<feature type="compositionally biased region" description="Basic and acidic residues" evidence="2">
    <location>
        <begin position="198"/>
        <end position="214"/>
    </location>
</feature>